<dbReference type="STRING" id="756272.Plabr_0369"/>
<accession>F0SRD6</accession>
<dbReference type="Pfam" id="PF00581">
    <property type="entry name" value="Rhodanese"/>
    <property type="match status" value="1"/>
</dbReference>
<dbReference type="Proteomes" id="UP000006860">
    <property type="component" value="Chromosome"/>
</dbReference>
<dbReference type="HOGENOM" id="CLU_089574_13_3_0"/>
<dbReference type="PANTHER" id="PTHR43031:SF17">
    <property type="entry name" value="SULFURTRANSFERASE YTWF-RELATED"/>
    <property type="match status" value="1"/>
</dbReference>
<reference evidence="3" key="1">
    <citation type="submission" date="2011-02" db="EMBL/GenBank/DDBJ databases">
        <title>The complete genome of Planctomyces brasiliensis DSM 5305.</title>
        <authorList>
            <person name="Lucas S."/>
            <person name="Copeland A."/>
            <person name="Lapidus A."/>
            <person name="Bruce D."/>
            <person name="Goodwin L."/>
            <person name="Pitluck S."/>
            <person name="Kyrpides N."/>
            <person name="Mavromatis K."/>
            <person name="Pagani I."/>
            <person name="Ivanova N."/>
            <person name="Ovchinnikova G."/>
            <person name="Lu M."/>
            <person name="Detter J.C."/>
            <person name="Han C."/>
            <person name="Land M."/>
            <person name="Hauser L."/>
            <person name="Markowitz V."/>
            <person name="Cheng J.-F."/>
            <person name="Hugenholtz P."/>
            <person name="Woyke T."/>
            <person name="Wu D."/>
            <person name="Tindall B."/>
            <person name="Pomrenke H.G."/>
            <person name="Brambilla E."/>
            <person name="Klenk H.-P."/>
            <person name="Eisen J.A."/>
        </authorList>
    </citation>
    <scope>NUCLEOTIDE SEQUENCE [LARGE SCALE GENOMIC DNA]</scope>
    <source>
        <strain evidence="3">ATCC 49424 / DSM 5305 / JCM 21570 / NBRC 103401 / IFAM 1448</strain>
    </source>
</reference>
<dbReference type="Gene3D" id="3.40.250.10">
    <property type="entry name" value="Rhodanese-like domain"/>
    <property type="match status" value="1"/>
</dbReference>
<sequence length="110" mass="12533">MSDSLEVTCEAVQQKLQSGESFLLLDCREQDEYDTVHIDEATLLPMSELADRVGELEDRKQDDIVVYCHHGMRSLRVTNWLRGQGFANVVSMTGGIDRWSEAIDPSKPRY</sequence>
<dbReference type="EMBL" id="CP002546">
    <property type="protein sequence ID" value="ADY57997.1"/>
    <property type="molecule type" value="Genomic_DNA"/>
</dbReference>
<evidence type="ECO:0000259" key="1">
    <source>
        <dbReference type="PROSITE" id="PS50206"/>
    </source>
</evidence>
<evidence type="ECO:0000313" key="3">
    <source>
        <dbReference type="Proteomes" id="UP000006860"/>
    </source>
</evidence>
<dbReference type="SUPFAM" id="SSF52821">
    <property type="entry name" value="Rhodanese/Cell cycle control phosphatase"/>
    <property type="match status" value="1"/>
</dbReference>
<dbReference type="SMART" id="SM00450">
    <property type="entry name" value="RHOD"/>
    <property type="match status" value="1"/>
</dbReference>
<dbReference type="AlphaFoldDB" id="F0SRD6"/>
<keyword evidence="3" id="KW-1185">Reference proteome</keyword>
<dbReference type="InterPro" id="IPR050229">
    <property type="entry name" value="GlpE_sulfurtransferase"/>
</dbReference>
<name>F0SRD6_RUBBR</name>
<feature type="domain" description="Rhodanese" evidence="1">
    <location>
        <begin position="18"/>
        <end position="108"/>
    </location>
</feature>
<dbReference type="InterPro" id="IPR001763">
    <property type="entry name" value="Rhodanese-like_dom"/>
</dbReference>
<dbReference type="InterPro" id="IPR036873">
    <property type="entry name" value="Rhodanese-like_dom_sf"/>
</dbReference>
<dbReference type="RefSeq" id="WP_013626741.1">
    <property type="nucleotide sequence ID" value="NC_015174.1"/>
</dbReference>
<protein>
    <submittedName>
        <fullName evidence="2">Rhodanese-like protein</fullName>
    </submittedName>
</protein>
<proteinExistence type="predicted"/>
<dbReference type="PANTHER" id="PTHR43031">
    <property type="entry name" value="FAD-DEPENDENT OXIDOREDUCTASE"/>
    <property type="match status" value="1"/>
</dbReference>
<dbReference type="OrthoDB" id="9800872at2"/>
<evidence type="ECO:0000313" key="2">
    <source>
        <dbReference type="EMBL" id="ADY57997.1"/>
    </source>
</evidence>
<organism evidence="2 3">
    <name type="scientific">Rubinisphaera brasiliensis (strain ATCC 49424 / DSM 5305 / JCM 21570 / IAM 15109 / NBRC 103401 / IFAM 1448)</name>
    <name type="common">Planctomyces brasiliensis</name>
    <dbReference type="NCBI Taxonomy" id="756272"/>
    <lineage>
        <taxon>Bacteria</taxon>
        <taxon>Pseudomonadati</taxon>
        <taxon>Planctomycetota</taxon>
        <taxon>Planctomycetia</taxon>
        <taxon>Planctomycetales</taxon>
        <taxon>Planctomycetaceae</taxon>
        <taxon>Rubinisphaera</taxon>
    </lineage>
</organism>
<dbReference type="KEGG" id="pbs:Plabr_0369"/>
<gene>
    <name evidence="2" type="ordered locus">Plabr_0369</name>
</gene>
<dbReference type="PROSITE" id="PS50206">
    <property type="entry name" value="RHODANESE_3"/>
    <property type="match status" value="1"/>
</dbReference>
<dbReference type="eggNOG" id="COG0607">
    <property type="taxonomic scope" value="Bacteria"/>
</dbReference>